<evidence type="ECO:0000313" key="2">
    <source>
        <dbReference type="Proteomes" id="UP000199318"/>
    </source>
</evidence>
<dbReference type="AlphaFoldDB" id="A0A1H9VW61"/>
<proteinExistence type="predicted"/>
<sequence length="67" mass="7640">MTSRFRWLLVTALLLITIFAGLSYLTQQNLAEAENLCEETGGTPNIEQSWFPLDLDFECRSPLSEMN</sequence>
<gene>
    <name evidence="1" type="ORF">SAMN05444126_12428</name>
</gene>
<name>A0A1H9VW61_9BACI</name>
<organism evidence="1 2">
    <name type="scientific">Salisediminibacterium halotolerans</name>
    <dbReference type="NCBI Taxonomy" id="517425"/>
    <lineage>
        <taxon>Bacteria</taxon>
        <taxon>Bacillati</taxon>
        <taxon>Bacillota</taxon>
        <taxon>Bacilli</taxon>
        <taxon>Bacillales</taxon>
        <taxon>Bacillaceae</taxon>
        <taxon>Salisediminibacterium</taxon>
    </lineage>
</organism>
<accession>A0A1H9VW61</accession>
<protein>
    <submittedName>
        <fullName evidence="1">Uncharacterized protein</fullName>
    </submittedName>
</protein>
<comment type="caution">
    <text evidence="1">The sequence shown here is derived from an EMBL/GenBank/DDBJ whole genome shotgun (WGS) entry which is preliminary data.</text>
</comment>
<keyword evidence="2" id="KW-1185">Reference proteome</keyword>
<evidence type="ECO:0000313" key="1">
    <source>
        <dbReference type="EMBL" id="SES25758.1"/>
    </source>
</evidence>
<dbReference type="RefSeq" id="WP_093074134.1">
    <property type="nucleotide sequence ID" value="NZ_BJVE01000063.1"/>
</dbReference>
<dbReference type="EMBL" id="FOGV01000024">
    <property type="protein sequence ID" value="SES25758.1"/>
    <property type="molecule type" value="Genomic_DNA"/>
</dbReference>
<reference evidence="2" key="1">
    <citation type="submission" date="2016-10" db="EMBL/GenBank/DDBJ databases">
        <authorList>
            <person name="de Groot N.N."/>
        </authorList>
    </citation>
    <scope>NUCLEOTIDE SEQUENCE [LARGE SCALE GENOMIC DNA]</scope>
    <source>
        <strain evidence="2">10nlg</strain>
    </source>
</reference>
<dbReference type="Proteomes" id="UP000199318">
    <property type="component" value="Unassembled WGS sequence"/>
</dbReference>